<dbReference type="OrthoDB" id="9810528at2"/>
<feature type="domain" description="Phospholipase C/D" evidence="1">
    <location>
        <begin position="7"/>
        <end position="138"/>
    </location>
</feature>
<comment type="caution">
    <text evidence="2">The sequence shown here is derived from an EMBL/GenBank/DDBJ whole genome shotgun (WGS) entry which is preliminary data.</text>
</comment>
<dbReference type="EMBL" id="QRMS01000001">
    <property type="protein sequence ID" value="RHJ89153.1"/>
    <property type="molecule type" value="Genomic_DNA"/>
</dbReference>
<dbReference type="Pfam" id="PF00882">
    <property type="entry name" value="Zn_dep_PLPC"/>
    <property type="match status" value="1"/>
</dbReference>
<dbReference type="InterPro" id="IPR029002">
    <property type="entry name" value="PLPC/GPLD1"/>
</dbReference>
<proteinExistence type="predicted"/>
<evidence type="ECO:0000259" key="1">
    <source>
        <dbReference type="Pfam" id="PF00882"/>
    </source>
</evidence>
<accession>A0A415E5V4</accession>
<name>A0A415E5V4_9FIRM</name>
<dbReference type="AlphaFoldDB" id="A0A415E5V4"/>
<dbReference type="RefSeq" id="WP_118333248.1">
    <property type="nucleotide sequence ID" value="NZ_AP025567.1"/>
</dbReference>
<gene>
    <name evidence="2" type="ORF">DW099_00855</name>
</gene>
<evidence type="ECO:0000313" key="2">
    <source>
        <dbReference type="EMBL" id="RHJ89153.1"/>
    </source>
</evidence>
<organism evidence="2 3">
    <name type="scientific">Emergencia timonensis</name>
    <dbReference type="NCBI Taxonomy" id="1776384"/>
    <lineage>
        <taxon>Bacteria</taxon>
        <taxon>Bacillati</taxon>
        <taxon>Bacillota</taxon>
        <taxon>Clostridia</taxon>
        <taxon>Peptostreptococcales</taxon>
        <taxon>Anaerovoracaceae</taxon>
        <taxon>Emergencia</taxon>
    </lineage>
</organism>
<keyword evidence="3" id="KW-1185">Reference proteome</keyword>
<reference evidence="2 3" key="1">
    <citation type="submission" date="2018-08" db="EMBL/GenBank/DDBJ databases">
        <title>A genome reference for cultivated species of the human gut microbiota.</title>
        <authorList>
            <person name="Zou Y."/>
            <person name="Xue W."/>
            <person name="Luo G."/>
        </authorList>
    </citation>
    <scope>NUCLEOTIDE SEQUENCE [LARGE SCALE GENOMIC DNA]</scope>
    <source>
        <strain evidence="2 3">AM07-24</strain>
    </source>
</reference>
<dbReference type="STRING" id="1776384.GCA_900086585_02446"/>
<dbReference type="Proteomes" id="UP000284841">
    <property type="component" value="Unassembled WGS sequence"/>
</dbReference>
<sequence>MPSTYAHRYFGEEVRSQLTGRAAEIIDYKRELFDIGLHGPDILFYHKPLLYNQVNQLGRDMHREKGSRFFTDVKPLIETNDDPDGALSYILGFICHFALDSVCHPYVDDAIRQTGVPHMEIEAEFDKMLIRRDGFDPWALDSASHLHGSAQSSKVIAPLLGVSERDADIAVKDMKKYAVFFTTTNPVTRGVVFFFLKISGLSKNIRGLFLNKTDHPKCKKCSLVLGQKLEEAVPIAVALIANYLDFYENGVKLSDRFELTYD</sequence>
<evidence type="ECO:0000313" key="3">
    <source>
        <dbReference type="Proteomes" id="UP000284841"/>
    </source>
</evidence>
<protein>
    <recommendedName>
        <fullName evidence="1">Phospholipase C/D domain-containing protein</fullName>
    </recommendedName>
</protein>